<dbReference type="InterPro" id="IPR053056">
    <property type="entry name" value="Lipid_Metab_Assoc_Protein"/>
</dbReference>
<dbReference type="GO" id="GO:0005811">
    <property type="term" value="C:lipid droplet"/>
    <property type="evidence" value="ECO:0007669"/>
    <property type="project" value="TreeGrafter"/>
</dbReference>
<dbReference type="Proteomes" id="UP000243515">
    <property type="component" value="Unassembled WGS sequence"/>
</dbReference>
<dbReference type="PANTHER" id="PTHR28153">
    <property type="entry name" value="PROTEIN, PUTATIVE-RELATED"/>
    <property type="match status" value="1"/>
</dbReference>
<dbReference type="PANTHER" id="PTHR28153:SF1">
    <property type="entry name" value="DUF4484 DOMAIN-CONTAINING PROTEIN"/>
    <property type="match status" value="1"/>
</dbReference>
<dbReference type="InterPro" id="IPR028115">
    <property type="entry name" value="DUF4484"/>
</dbReference>
<reference evidence="3 4" key="1">
    <citation type="journal article" date="2015" name="Environ. Microbiol.">
        <title>Metagenome sequence of Elaphomyces granulatus from sporocarp tissue reveals Ascomycota ectomycorrhizal fingerprints of genome expansion and a Proteobacteria-rich microbiome.</title>
        <authorList>
            <person name="Quandt C.A."/>
            <person name="Kohler A."/>
            <person name="Hesse C.N."/>
            <person name="Sharpton T.J."/>
            <person name="Martin F."/>
            <person name="Spatafora J.W."/>
        </authorList>
    </citation>
    <scope>NUCLEOTIDE SEQUENCE [LARGE SCALE GENOMIC DNA]</scope>
    <source>
        <strain evidence="3 4">OSC145934</strain>
    </source>
</reference>
<dbReference type="InterPro" id="IPR018626">
    <property type="entry name" value="LCHN/Anr2"/>
</dbReference>
<evidence type="ECO:0000259" key="2">
    <source>
        <dbReference type="Pfam" id="PF14831"/>
    </source>
</evidence>
<feature type="compositionally biased region" description="Acidic residues" evidence="1">
    <location>
        <begin position="394"/>
        <end position="403"/>
    </location>
</feature>
<feature type="region of interest" description="Disordered" evidence="1">
    <location>
        <begin position="162"/>
        <end position="192"/>
    </location>
</feature>
<feature type="domain" description="DUF4484" evidence="2">
    <location>
        <begin position="415"/>
        <end position="624"/>
    </location>
</feature>
<feature type="compositionally biased region" description="Low complexity" evidence="1">
    <location>
        <begin position="404"/>
        <end position="413"/>
    </location>
</feature>
<feature type="compositionally biased region" description="Low complexity" evidence="1">
    <location>
        <begin position="162"/>
        <end position="173"/>
    </location>
</feature>
<feature type="region of interest" description="Disordered" evidence="1">
    <location>
        <begin position="390"/>
        <end position="413"/>
    </location>
</feature>
<comment type="caution">
    <text evidence="3">The sequence shown here is derived from an EMBL/GenBank/DDBJ whole genome shotgun (WGS) entry which is preliminary data.</text>
</comment>
<feature type="compositionally biased region" description="Basic and acidic residues" evidence="1">
    <location>
        <begin position="520"/>
        <end position="529"/>
    </location>
</feature>
<evidence type="ECO:0000313" key="3">
    <source>
        <dbReference type="EMBL" id="OXV05436.1"/>
    </source>
</evidence>
<feature type="region of interest" description="Disordered" evidence="1">
    <location>
        <begin position="507"/>
        <end position="570"/>
    </location>
</feature>
<dbReference type="AlphaFoldDB" id="A0A232LMQ5"/>
<protein>
    <recommendedName>
        <fullName evidence="2">DUF4484 domain-containing protein</fullName>
    </recommendedName>
</protein>
<dbReference type="OrthoDB" id="2152680at2759"/>
<proteinExistence type="predicted"/>
<accession>A0A232LMQ5</accession>
<sequence length="625" mass="70471">MPLEQHRRTSLRLSVSQISVLDSPPSIVGLFLIRFDIKTGYVIDWSRCLPDVNLEGVVEYKSLPSGLHNVTEDLVYFVHDQYAGVSAFINQPAAEAERNAIMLAVGVLVPLSFGRLGKCWKHVAGLKELARTCVQDVSNRQPLVDYWERYSIITNESSVVLESPSISPSSSPPTLRQKPQTERRPSIPQRNRALSDATALEMPRSALDPFHPALSLPDFTDAFGPLLFPLYRAALLRKRILLVTDAPVQEPCNYVYDISLLSSLPQSILPLLPSEERPPLRTRPLFNVGIHDIPYLSSLDGPHVKSGLPSGWIACTTDNVLTMKSYLYDVLVTLPPRYCKHFLEKVYPSITILPEEARKGQMSKQVQLKATQRDVRRFLTLRGGLHQLPRSDYSADEQVDSDPDTSSTFSSSPIVEPLSWPRLAYASFFWWASAGEKRSGMSEEEEEQLEQDLCLLANVENTPNMSARRQSFHSEEYNQHPQEVALVAYFHRLTTIIFTTLSDAVSRQDSEDEEYVPTEHIADSYRDESVTDDESVDIAQSSYRDNDAEEPLLQSDSGPEPGPYQDGQDTQMEPVLVTRSDMIHMGLDVWSAADRVFVEELLNIWWGRKAHVDETRIRCCGIPIL</sequence>
<dbReference type="Pfam" id="PF14831">
    <property type="entry name" value="DUF4484"/>
    <property type="match status" value="1"/>
</dbReference>
<dbReference type="EMBL" id="NPHW01006981">
    <property type="protein sequence ID" value="OXV05436.1"/>
    <property type="molecule type" value="Genomic_DNA"/>
</dbReference>
<gene>
    <name evidence="3" type="ORF">Egran_06796</name>
</gene>
<evidence type="ECO:0000313" key="4">
    <source>
        <dbReference type="Proteomes" id="UP000243515"/>
    </source>
</evidence>
<keyword evidence="4" id="KW-1185">Reference proteome</keyword>
<evidence type="ECO:0000256" key="1">
    <source>
        <dbReference type="SAM" id="MobiDB-lite"/>
    </source>
</evidence>
<organism evidence="3 4">
    <name type="scientific">Elaphomyces granulatus</name>
    <dbReference type="NCBI Taxonomy" id="519963"/>
    <lineage>
        <taxon>Eukaryota</taxon>
        <taxon>Fungi</taxon>
        <taxon>Dikarya</taxon>
        <taxon>Ascomycota</taxon>
        <taxon>Pezizomycotina</taxon>
        <taxon>Eurotiomycetes</taxon>
        <taxon>Eurotiomycetidae</taxon>
        <taxon>Eurotiales</taxon>
        <taxon>Elaphomycetaceae</taxon>
        <taxon>Elaphomyces</taxon>
    </lineage>
</organism>
<dbReference type="Pfam" id="PF09804">
    <property type="entry name" value="DENND11"/>
    <property type="match status" value="1"/>
</dbReference>
<name>A0A232LMQ5_9EURO</name>